<dbReference type="PANTHER" id="PTHR33053">
    <property type="entry name" value="PROTEIN, PUTATIVE-RELATED"/>
    <property type="match status" value="1"/>
</dbReference>
<dbReference type="PANTHER" id="PTHR33053:SF9">
    <property type="entry name" value="AGAP000105-PA"/>
    <property type="match status" value="1"/>
</dbReference>
<protein>
    <recommendedName>
        <fullName evidence="2">Transposase domain-containing protein</fullName>
    </recommendedName>
</protein>
<proteinExistence type="predicted"/>
<dbReference type="EnsemblMetazoa" id="AFUN006566-RA">
    <property type="protein sequence ID" value="AFUN006566-PA"/>
    <property type="gene ID" value="AFUN006566"/>
</dbReference>
<organism evidence="1">
    <name type="scientific">Anopheles funestus</name>
    <name type="common">African malaria mosquito</name>
    <dbReference type="NCBI Taxonomy" id="62324"/>
    <lineage>
        <taxon>Eukaryota</taxon>
        <taxon>Metazoa</taxon>
        <taxon>Ecdysozoa</taxon>
        <taxon>Arthropoda</taxon>
        <taxon>Hexapoda</taxon>
        <taxon>Insecta</taxon>
        <taxon>Pterygota</taxon>
        <taxon>Neoptera</taxon>
        <taxon>Endopterygota</taxon>
        <taxon>Diptera</taxon>
        <taxon>Nematocera</taxon>
        <taxon>Culicoidea</taxon>
        <taxon>Culicidae</taxon>
        <taxon>Anophelinae</taxon>
        <taxon>Anopheles</taxon>
    </lineage>
</organism>
<dbReference type="VEuPathDB" id="VectorBase:AFUN006566"/>
<sequence length="184" mass="20487">ESTDYHVPKDSRTFLKTPIDVGKGLTTASGGQLWYQGIQKALQYHLNGLPLHKSGPTQLWPIMIQLHELPEVPILVIGIYCGLAKPNNVEEYLRPLTTDLNHILENGVVINNNKIHVSIRAFIADSPARAFIKGVANYNAANGCIKCKIVGRRGKQKKGLTRNLEVGNMLLRIRNTLLSKDSIW</sequence>
<reference evidence="1" key="1">
    <citation type="submission" date="2020-05" db="UniProtKB">
        <authorList>
            <consortium name="EnsemblMetazoa"/>
        </authorList>
    </citation>
    <scope>IDENTIFICATION</scope>
    <source>
        <strain evidence="1">FUMOZ</strain>
    </source>
</reference>
<dbReference type="VEuPathDB" id="VectorBase:AFUN2_004691"/>
<dbReference type="STRING" id="62324.A0A182RJZ8"/>
<evidence type="ECO:0000313" key="1">
    <source>
        <dbReference type="EnsemblMetazoa" id="AFUN006566-PA"/>
    </source>
</evidence>
<evidence type="ECO:0008006" key="2">
    <source>
        <dbReference type="Google" id="ProtNLM"/>
    </source>
</evidence>
<dbReference type="AlphaFoldDB" id="A0A182RJZ8"/>
<name>A0A182RJZ8_ANOFN</name>
<accession>A0A182RJZ8</accession>